<dbReference type="PROSITE" id="PS00211">
    <property type="entry name" value="ABC_TRANSPORTER_1"/>
    <property type="match status" value="1"/>
</dbReference>
<dbReference type="Proteomes" id="UP000288716">
    <property type="component" value="Unassembled WGS sequence"/>
</dbReference>
<dbReference type="SUPFAM" id="SSF90123">
    <property type="entry name" value="ABC transporter transmembrane region"/>
    <property type="match status" value="1"/>
</dbReference>
<feature type="domain" description="ABC transmembrane type-1" evidence="11">
    <location>
        <begin position="274"/>
        <end position="341"/>
    </location>
</feature>
<keyword evidence="6" id="KW-0067">ATP-binding</keyword>
<organism evidence="12 13">
    <name type="scientific">Leptotrombidium deliense</name>
    <dbReference type="NCBI Taxonomy" id="299467"/>
    <lineage>
        <taxon>Eukaryota</taxon>
        <taxon>Metazoa</taxon>
        <taxon>Ecdysozoa</taxon>
        <taxon>Arthropoda</taxon>
        <taxon>Chelicerata</taxon>
        <taxon>Arachnida</taxon>
        <taxon>Acari</taxon>
        <taxon>Acariformes</taxon>
        <taxon>Trombidiformes</taxon>
        <taxon>Prostigmata</taxon>
        <taxon>Anystina</taxon>
        <taxon>Parasitengona</taxon>
        <taxon>Trombiculoidea</taxon>
        <taxon>Trombiculidae</taxon>
        <taxon>Leptotrombidium</taxon>
    </lineage>
</organism>
<dbReference type="InterPro" id="IPR003439">
    <property type="entry name" value="ABC_transporter-like_ATP-bd"/>
</dbReference>
<dbReference type="FunFam" id="3.40.50.300:FF:000973">
    <property type="entry name" value="Multidrug resistance-associated protein 4"/>
    <property type="match status" value="1"/>
</dbReference>
<keyword evidence="3 9" id="KW-0812">Transmembrane</keyword>
<keyword evidence="8 9" id="KW-0472">Membrane</keyword>
<keyword evidence="13" id="KW-1185">Reference proteome</keyword>
<proteinExistence type="predicted"/>
<evidence type="ECO:0000256" key="3">
    <source>
        <dbReference type="ARBA" id="ARBA00022692"/>
    </source>
</evidence>
<keyword evidence="7 9" id="KW-1133">Transmembrane helix</keyword>
<dbReference type="InterPro" id="IPR050173">
    <property type="entry name" value="ABC_transporter_C-like"/>
</dbReference>
<dbReference type="Gene3D" id="1.20.1560.10">
    <property type="entry name" value="ABC transporter type 1, transmembrane domain"/>
    <property type="match status" value="1"/>
</dbReference>
<dbReference type="GO" id="GO:0140359">
    <property type="term" value="F:ABC-type transporter activity"/>
    <property type="evidence" value="ECO:0007669"/>
    <property type="project" value="InterPro"/>
</dbReference>
<sequence length="539" mass="60539">MIAYQECKLLSLKEITFHVESGELIIVVGGVGSGKTCLLMAILNEIFHVSGIRIVNGRISYTPQEAWCFNGSVKNNIVFGRDFKQSKYDSVIDICALQKDFQSFVYGDDTLIGEKGITLSGGQKARINLARAVYDDADLYIFDDPLSAVDSAVANHIFFRCIEKYLQSKTRILVTHNLQFINRADKIIVIKDGYCLAFGTPQQLRNRNIDLISVIDVKPEKSLKSEFDIRNVHTENTFENSEIKKDYNEYVDSKQEVACLGSNLLDDMTIYDFTTGRILNRFTADVGLVDQRIPFLILDLNRIIGSLIATMIITCVLSPYLTVVCLILLSIGVPMQKCYLRTCAVRWFGEYEIHMISTERVLEYTHLPSEASLFVKSDDAPKIWPSQGKLIFRHVFLSYTDSQPILKNLCFEIKGGSKIGIVGRTGAGKSSLINALFRLVEFDGLITIDGVDIKQLGLNDLRRKMSIIPQDPVTFDGTIRSNIDPYDEYTDETIWNTLHSVSLAHIFKAIPGDLSAPLYENGSNLSVGQRQLICMVRAL</sequence>
<evidence type="ECO:0000256" key="2">
    <source>
        <dbReference type="ARBA" id="ARBA00022448"/>
    </source>
</evidence>
<feature type="transmembrane region" description="Helical" evidence="9">
    <location>
        <begin position="303"/>
        <end position="331"/>
    </location>
</feature>
<comment type="caution">
    <text evidence="12">The sequence shown here is derived from an EMBL/GenBank/DDBJ whole genome shotgun (WGS) entry which is preliminary data.</text>
</comment>
<dbReference type="GO" id="GO:0016020">
    <property type="term" value="C:membrane"/>
    <property type="evidence" value="ECO:0007669"/>
    <property type="project" value="UniProtKB-SubCell"/>
</dbReference>
<evidence type="ECO:0000313" key="13">
    <source>
        <dbReference type="Proteomes" id="UP000288716"/>
    </source>
</evidence>
<evidence type="ECO:0000256" key="8">
    <source>
        <dbReference type="ARBA" id="ARBA00023136"/>
    </source>
</evidence>
<dbReference type="InterPro" id="IPR017871">
    <property type="entry name" value="ABC_transporter-like_CS"/>
</dbReference>
<feature type="non-terminal residue" evidence="12">
    <location>
        <position position="539"/>
    </location>
</feature>
<evidence type="ECO:0000313" key="12">
    <source>
        <dbReference type="EMBL" id="RWS26186.1"/>
    </source>
</evidence>
<dbReference type="PROSITE" id="PS50929">
    <property type="entry name" value="ABC_TM1F"/>
    <property type="match status" value="1"/>
</dbReference>
<dbReference type="Pfam" id="PF00005">
    <property type="entry name" value="ABC_tran"/>
    <property type="match status" value="2"/>
</dbReference>
<dbReference type="PROSITE" id="PS50893">
    <property type="entry name" value="ABC_TRANSPORTER_2"/>
    <property type="match status" value="1"/>
</dbReference>
<gene>
    <name evidence="12" type="ORF">B4U80_04270</name>
</gene>
<dbReference type="FunFam" id="3.40.50.300:FF:000163">
    <property type="entry name" value="Multidrug resistance-associated protein member 4"/>
    <property type="match status" value="1"/>
</dbReference>
<comment type="subcellular location">
    <subcellularLocation>
        <location evidence="1">Membrane</location>
        <topology evidence="1">Multi-pass membrane protein</topology>
    </subcellularLocation>
</comment>
<dbReference type="PANTHER" id="PTHR24223">
    <property type="entry name" value="ATP-BINDING CASSETTE SUB-FAMILY C"/>
    <property type="match status" value="1"/>
</dbReference>
<evidence type="ECO:0000259" key="10">
    <source>
        <dbReference type="PROSITE" id="PS50893"/>
    </source>
</evidence>
<dbReference type="VEuPathDB" id="VectorBase:LDEU005854"/>
<feature type="domain" description="ABC transporter" evidence="10">
    <location>
        <begin position="2"/>
        <end position="217"/>
    </location>
</feature>
<protein>
    <submittedName>
        <fullName evidence="12">Putative multidrug resistance-associated: lethal 03659-like isoform x5 protein</fullName>
    </submittedName>
</protein>
<evidence type="ECO:0000256" key="7">
    <source>
        <dbReference type="ARBA" id="ARBA00022989"/>
    </source>
</evidence>
<dbReference type="InterPro" id="IPR011527">
    <property type="entry name" value="ABC1_TM_dom"/>
</dbReference>
<dbReference type="SUPFAM" id="SSF52540">
    <property type="entry name" value="P-loop containing nucleoside triphosphate hydrolases"/>
    <property type="match status" value="2"/>
</dbReference>
<keyword evidence="5" id="KW-0547">Nucleotide-binding</keyword>
<dbReference type="GO" id="GO:0005524">
    <property type="term" value="F:ATP binding"/>
    <property type="evidence" value="ECO:0007669"/>
    <property type="project" value="UniProtKB-KW"/>
</dbReference>
<keyword evidence="4" id="KW-0677">Repeat</keyword>
<reference evidence="12 13" key="1">
    <citation type="journal article" date="2018" name="Gigascience">
        <title>Genomes of trombidid mites reveal novel predicted allergens and laterally-transferred genes associated with secondary metabolism.</title>
        <authorList>
            <person name="Dong X."/>
            <person name="Chaisiri K."/>
            <person name="Xia D."/>
            <person name="Armstrong S.D."/>
            <person name="Fang Y."/>
            <person name="Donnelly M.J."/>
            <person name="Kadowaki T."/>
            <person name="McGarry J.W."/>
            <person name="Darby A.C."/>
            <person name="Makepeace B.L."/>
        </authorList>
    </citation>
    <scope>NUCLEOTIDE SEQUENCE [LARGE SCALE GENOMIC DNA]</scope>
    <source>
        <strain evidence="12">UoL-UT</strain>
    </source>
</reference>
<evidence type="ECO:0000256" key="1">
    <source>
        <dbReference type="ARBA" id="ARBA00004141"/>
    </source>
</evidence>
<dbReference type="InterPro" id="IPR003593">
    <property type="entry name" value="AAA+_ATPase"/>
</dbReference>
<dbReference type="Pfam" id="PF00664">
    <property type="entry name" value="ABC_membrane"/>
    <property type="match status" value="1"/>
</dbReference>
<evidence type="ECO:0000256" key="4">
    <source>
        <dbReference type="ARBA" id="ARBA00022737"/>
    </source>
</evidence>
<keyword evidence="2" id="KW-0813">Transport</keyword>
<evidence type="ECO:0000256" key="5">
    <source>
        <dbReference type="ARBA" id="ARBA00022741"/>
    </source>
</evidence>
<dbReference type="EMBL" id="NCKV01002978">
    <property type="protein sequence ID" value="RWS26186.1"/>
    <property type="molecule type" value="Genomic_DNA"/>
</dbReference>
<evidence type="ECO:0000256" key="6">
    <source>
        <dbReference type="ARBA" id="ARBA00022840"/>
    </source>
</evidence>
<name>A0A443SF98_9ACAR</name>
<dbReference type="SMART" id="SM00382">
    <property type="entry name" value="AAA"/>
    <property type="match status" value="2"/>
</dbReference>
<evidence type="ECO:0000259" key="11">
    <source>
        <dbReference type="PROSITE" id="PS50929"/>
    </source>
</evidence>
<dbReference type="InterPro" id="IPR027417">
    <property type="entry name" value="P-loop_NTPase"/>
</dbReference>
<dbReference type="AlphaFoldDB" id="A0A443SF98"/>
<dbReference type="Gene3D" id="3.40.50.300">
    <property type="entry name" value="P-loop containing nucleotide triphosphate hydrolases"/>
    <property type="match status" value="2"/>
</dbReference>
<dbReference type="OrthoDB" id="6500128at2759"/>
<dbReference type="GO" id="GO:0016887">
    <property type="term" value="F:ATP hydrolysis activity"/>
    <property type="evidence" value="ECO:0007669"/>
    <property type="project" value="InterPro"/>
</dbReference>
<dbReference type="CDD" id="cd03250">
    <property type="entry name" value="ABCC_MRP_domain1"/>
    <property type="match status" value="1"/>
</dbReference>
<evidence type="ECO:0000256" key="9">
    <source>
        <dbReference type="SAM" id="Phobius"/>
    </source>
</evidence>
<dbReference type="STRING" id="299467.A0A443SF98"/>
<dbReference type="InterPro" id="IPR036640">
    <property type="entry name" value="ABC1_TM_sf"/>
</dbReference>
<accession>A0A443SF98</accession>